<evidence type="ECO:0000313" key="4">
    <source>
        <dbReference type="Proteomes" id="UP000179807"/>
    </source>
</evidence>
<feature type="region of interest" description="Disordered" evidence="2">
    <location>
        <begin position="1"/>
        <end position="91"/>
    </location>
</feature>
<evidence type="ECO:0000256" key="2">
    <source>
        <dbReference type="SAM" id="MobiDB-lite"/>
    </source>
</evidence>
<name>A0A1J4KJ54_9EUKA</name>
<comment type="caution">
    <text evidence="3">The sequence shown here is derived from an EMBL/GenBank/DDBJ whole genome shotgun (WGS) entry which is preliminary data.</text>
</comment>
<dbReference type="EMBL" id="MLAK01000641">
    <property type="protein sequence ID" value="OHT09365.1"/>
    <property type="molecule type" value="Genomic_DNA"/>
</dbReference>
<proteinExistence type="predicted"/>
<gene>
    <name evidence="3" type="ORF">TRFO_21765</name>
</gene>
<accession>A0A1J4KJ54</accession>
<feature type="compositionally biased region" description="Low complexity" evidence="2">
    <location>
        <begin position="52"/>
        <end position="66"/>
    </location>
</feature>
<dbReference type="GeneID" id="94836883"/>
<organism evidence="3 4">
    <name type="scientific">Tritrichomonas foetus</name>
    <dbReference type="NCBI Taxonomy" id="1144522"/>
    <lineage>
        <taxon>Eukaryota</taxon>
        <taxon>Metamonada</taxon>
        <taxon>Parabasalia</taxon>
        <taxon>Tritrichomonadida</taxon>
        <taxon>Tritrichomonadidae</taxon>
        <taxon>Tritrichomonas</taxon>
    </lineage>
</organism>
<keyword evidence="1" id="KW-0175">Coiled coil</keyword>
<protein>
    <submittedName>
        <fullName evidence="3">Uncharacterized protein</fullName>
    </submittedName>
</protein>
<feature type="coiled-coil region" evidence="1">
    <location>
        <begin position="294"/>
        <end position="349"/>
    </location>
</feature>
<keyword evidence="4" id="KW-1185">Reference proteome</keyword>
<evidence type="ECO:0000313" key="3">
    <source>
        <dbReference type="EMBL" id="OHT09365.1"/>
    </source>
</evidence>
<reference evidence="3" key="1">
    <citation type="submission" date="2016-10" db="EMBL/GenBank/DDBJ databases">
        <authorList>
            <person name="Benchimol M."/>
            <person name="Almeida L.G."/>
            <person name="Vasconcelos A.T."/>
            <person name="Perreira-Neves A."/>
            <person name="Rosa I.A."/>
            <person name="Tasca T."/>
            <person name="Bogo M.R."/>
            <person name="de Souza W."/>
        </authorList>
    </citation>
    <scope>NUCLEOTIDE SEQUENCE [LARGE SCALE GENOMIC DNA]</scope>
    <source>
        <strain evidence="3">K</strain>
    </source>
</reference>
<feature type="compositionally biased region" description="Polar residues" evidence="2">
    <location>
        <begin position="68"/>
        <end position="89"/>
    </location>
</feature>
<evidence type="ECO:0000256" key="1">
    <source>
        <dbReference type="SAM" id="Coils"/>
    </source>
</evidence>
<dbReference type="AlphaFoldDB" id="A0A1J4KJ54"/>
<sequence>MSQIPLSSTRSAIFKGEPGNPNTSVHRPNLSRRETKLTRSMDFFSSVSTQKNPSTPSINPNSSANPMKSLNSLNTPNRSTQRFNSSHSPRNLHFRKRSNTAIEINELTIDKLIEILDKEELLNVDVLELTDNDLFSRIDPTSQISNRNSPSENILLKHDLPTVAVEEKDQMKFLVHIIKDALNENSQNLGGNNYNNCRNNDNVLYIRNEFDIMFSALNECVKLVNIRSKSIALILHLIQKTLVENCRKMFNKFEKSSLSYLKPTETQTDEIAILQSLKESQNFDSEQKGSQNMENTLKRDIEKYSERNKNLNVEVFALKNEIERKNKEIKDLLEVNEYLRKTITETERQLIKYTTKSTDVDTGSILGIVPKETQILWDELSSFCENLPKGLNNIDLDLILPQPKSKAIQNNEPIEFTMKIERNPLEIDNKMHYSIFLTRLKKFFEHLKSDIETENPQLFRNCKKIESSDKDKDSKNSEDEIIEFSPELIYSTLETSIGQLLTRINLKYKEKVEFSNQEENRLRESFLSQLEKAKNSEINRSLWVKFLFTFNDLLILPKDVKIPDDYQISLSVISKAILDLVKSDTKPTSASNALVDIFQGQQTASLIDLMAFINKWSKNDISVDMFRKFFTNELPFYMFLFWCDLYIKCDNFTPSDRQLRVQTINQMFGKYGFSIKSGSTFENLYCTSHLTFLVFSAALYQHLIQNIAEKFVNLNEEENNCQKGEFDKSEINKKNCKEILGNFIPEDQVDEVYRQMEAIAGDNRLPGKIEIAAQMFKFEFSCENALSDFDVENDPILQYMATFGDKPKKTKKSKKENIRTLCLISQDDLYIGK</sequence>
<dbReference type="RefSeq" id="XP_068362501.1">
    <property type="nucleotide sequence ID" value="XM_068502179.1"/>
</dbReference>
<feature type="compositionally biased region" description="Polar residues" evidence="2">
    <location>
        <begin position="1"/>
        <end position="11"/>
    </location>
</feature>
<dbReference type="Proteomes" id="UP000179807">
    <property type="component" value="Unassembled WGS sequence"/>
</dbReference>
<dbReference type="VEuPathDB" id="TrichDB:TRFO_21765"/>